<evidence type="ECO:0000256" key="1">
    <source>
        <dbReference type="SAM" id="MobiDB-lite"/>
    </source>
</evidence>
<gene>
    <name evidence="2" type="ORF">KQX54_016467</name>
</gene>
<reference evidence="2 3" key="1">
    <citation type="journal article" date="2021" name="J. Hered.">
        <title>A chromosome-level genome assembly of the parasitoid wasp, Cotesia glomerata (Hymenoptera: Braconidae).</title>
        <authorList>
            <person name="Pinto B.J."/>
            <person name="Weis J.J."/>
            <person name="Gamble T."/>
            <person name="Ode P.J."/>
            <person name="Paul R."/>
            <person name="Zaspel J.M."/>
        </authorList>
    </citation>
    <scope>NUCLEOTIDE SEQUENCE [LARGE SCALE GENOMIC DNA]</scope>
    <source>
        <strain evidence="2">CgM1</strain>
    </source>
</reference>
<dbReference type="Proteomes" id="UP000826195">
    <property type="component" value="Unassembled WGS sequence"/>
</dbReference>
<dbReference type="AlphaFoldDB" id="A0AAV7I7Z9"/>
<protein>
    <submittedName>
        <fullName evidence="2">Uncharacterized protein</fullName>
    </submittedName>
</protein>
<feature type="compositionally biased region" description="Acidic residues" evidence="1">
    <location>
        <begin position="1"/>
        <end position="14"/>
    </location>
</feature>
<evidence type="ECO:0000313" key="3">
    <source>
        <dbReference type="Proteomes" id="UP000826195"/>
    </source>
</evidence>
<organism evidence="2 3">
    <name type="scientific">Cotesia glomerata</name>
    <name type="common">Lepidopteran parasitic wasp</name>
    <name type="synonym">Apanteles glomeratus</name>
    <dbReference type="NCBI Taxonomy" id="32391"/>
    <lineage>
        <taxon>Eukaryota</taxon>
        <taxon>Metazoa</taxon>
        <taxon>Ecdysozoa</taxon>
        <taxon>Arthropoda</taxon>
        <taxon>Hexapoda</taxon>
        <taxon>Insecta</taxon>
        <taxon>Pterygota</taxon>
        <taxon>Neoptera</taxon>
        <taxon>Endopterygota</taxon>
        <taxon>Hymenoptera</taxon>
        <taxon>Apocrita</taxon>
        <taxon>Ichneumonoidea</taxon>
        <taxon>Braconidae</taxon>
        <taxon>Microgastrinae</taxon>
        <taxon>Cotesia</taxon>
    </lineage>
</organism>
<keyword evidence="3" id="KW-1185">Reference proteome</keyword>
<name>A0AAV7I7Z9_COTGL</name>
<evidence type="ECO:0000313" key="2">
    <source>
        <dbReference type="EMBL" id="KAH0546967.1"/>
    </source>
</evidence>
<feature type="region of interest" description="Disordered" evidence="1">
    <location>
        <begin position="1"/>
        <end position="75"/>
    </location>
</feature>
<sequence length="163" mass="18253">MLLLVPEEEDEEEGPGAHEDANSLITDGGVSRVRQVSPVPGNGGSEVLAANAGAHGHEKEGGRQRNFRGYRGGPSSRVEAYWMDEYIRYLDLRLEERRKRGISTERTIKKGQRGSLKRVGLCDMCFGNRGNKDGPTRLTNPFLGWGSRASRRIQRRLTSYPWP</sequence>
<dbReference type="EMBL" id="JAHXZJ010002237">
    <property type="protein sequence ID" value="KAH0546967.1"/>
    <property type="molecule type" value="Genomic_DNA"/>
</dbReference>
<proteinExistence type="predicted"/>
<accession>A0AAV7I7Z9</accession>
<comment type="caution">
    <text evidence="2">The sequence shown here is derived from an EMBL/GenBank/DDBJ whole genome shotgun (WGS) entry which is preliminary data.</text>
</comment>